<dbReference type="AlphaFoldDB" id="A0A7J6W750"/>
<accession>A0A7J6W750</accession>
<reference evidence="1 2" key="1">
    <citation type="submission" date="2020-06" db="EMBL/GenBank/DDBJ databases">
        <title>Transcriptomic and genomic resources for Thalictrum thalictroides and T. hernandezii: Facilitating candidate gene discovery in an emerging model plant lineage.</title>
        <authorList>
            <person name="Arias T."/>
            <person name="Riano-Pachon D.M."/>
            <person name="Di Stilio V.S."/>
        </authorList>
    </citation>
    <scope>NUCLEOTIDE SEQUENCE [LARGE SCALE GENOMIC DNA]</scope>
    <source>
        <strain evidence="2">cv. WT478/WT964</strain>
        <tissue evidence="1">Leaves</tissue>
    </source>
</reference>
<name>A0A7J6W750_THATH</name>
<evidence type="ECO:0000313" key="2">
    <source>
        <dbReference type="Proteomes" id="UP000554482"/>
    </source>
</evidence>
<dbReference type="Proteomes" id="UP000554482">
    <property type="component" value="Unassembled WGS sequence"/>
</dbReference>
<evidence type="ECO:0000313" key="1">
    <source>
        <dbReference type="EMBL" id="KAF5192618.1"/>
    </source>
</evidence>
<organism evidence="1 2">
    <name type="scientific">Thalictrum thalictroides</name>
    <name type="common">Rue-anemone</name>
    <name type="synonym">Anemone thalictroides</name>
    <dbReference type="NCBI Taxonomy" id="46969"/>
    <lineage>
        <taxon>Eukaryota</taxon>
        <taxon>Viridiplantae</taxon>
        <taxon>Streptophyta</taxon>
        <taxon>Embryophyta</taxon>
        <taxon>Tracheophyta</taxon>
        <taxon>Spermatophyta</taxon>
        <taxon>Magnoliopsida</taxon>
        <taxon>Ranunculales</taxon>
        <taxon>Ranunculaceae</taxon>
        <taxon>Thalictroideae</taxon>
        <taxon>Thalictrum</taxon>
    </lineage>
</organism>
<gene>
    <name evidence="1" type="ORF">FRX31_017795</name>
</gene>
<protein>
    <submittedName>
        <fullName evidence="1">Uncharacterized protein</fullName>
    </submittedName>
</protein>
<comment type="caution">
    <text evidence="1">The sequence shown here is derived from an EMBL/GenBank/DDBJ whole genome shotgun (WGS) entry which is preliminary data.</text>
</comment>
<proteinExistence type="predicted"/>
<sequence>MIRKTTLERRYKVEGAINPKTNGRDEKFDENAGAKRKKSSWVDIIGRSTVGKETLSEDDRRDVLEKGLFFIASQLFVVRPWKVFIESECEEMKTLLIWVLLKKFLMGMLDSKGFNQVASGTKKGWAM</sequence>
<keyword evidence="2" id="KW-1185">Reference proteome</keyword>
<dbReference type="EMBL" id="JABWDY010021138">
    <property type="protein sequence ID" value="KAF5192618.1"/>
    <property type="molecule type" value="Genomic_DNA"/>
</dbReference>